<evidence type="ECO:0000256" key="1">
    <source>
        <dbReference type="SAM" id="MobiDB-lite"/>
    </source>
</evidence>
<dbReference type="FunFam" id="3.90.1150.80:FF:000001">
    <property type="entry name" value="Chromosome segregation protein (Pcs1)"/>
    <property type="match status" value="1"/>
</dbReference>
<dbReference type="InterPro" id="IPR020981">
    <property type="entry name" value="Csm1/Pcs1_C"/>
</dbReference>
<reference evidence="3 4" key="1">
    <citation type="journal article" date="2016" name="Sci. Rep.">
        <title>Peltaster fructicola genome reveals evolution from an invasive phytopathogen to an ectophytic parasite.</title>
        <authorList>
            <person name="Xu C."/>
            <person name="Chen H."/>
            <person name="Gleason M.L."/>
            <person name="Xu J.R."/>
            <person name="Liu H."/>
            <person name="Zhang R."/>
            <person name="Sun G."/>
        </authorList>
    </citation>
    <scope>NUCLEOTIDE SEQUENCE [LARGE SCALE GENOMIC DNA]</scope>
    <source>
        <strain evidence="3 4">LNHT1506</strain>
    </source>
</reference>
<feature type="region of interest" description="Disordered" evidence="1">
    <location>
        <begin position="1"/>
        <end position="136"/>
    </location>
</feature>
<evidence type="ECO:0000259" key="2">
    <source>
        <dbReference type="Pfam" id="PF12539"/>
    </source>
</evidence>
<organism evidence="3 4">
    <name type="scientific">Peltaster fructicola</name>
    <dbReference type="NCBI Taxonomy" id="286661"/>
    <lineage>
        <taxon>Eukaryota</taxon>
        <taxon>Fungi</taxon>
        <taxon>Dikarya</taxon>
        <taxon>Ascomycota</taxon>
        <taxon>Pezizomycotina</taxon>
        <taxon>Dothideomycetes</taxon>
        <taxon>Dothideomycetes incertae sedis</taxon>
        <taxon>Peltaster</taxon>
    </lineage>
</organism>
<feature type="region of interest" description="Disordered" evidence="1">
    <location>
        <begin position="150"/>
        <end position="172"/>
    </location>
</feature>
<feature type="compositionally biased region" description="Basic residues" evidence="1">
    <location>
        <begin position="41"/>
        <end position="52"/>
    </location>
</feature>
<dbReference type="EMBL" id="CP051142">
    <property type="protein sequence ID" value="QIX00707.1"/>
    <property type="molecule type" value="Genomic_DNA"/>
</dbReference>
<feature type="region of interest" description="Disordered" evidence="1">
    <location>
        <begin position="301"/>
        <end position="326"/>
    </location>
</feature>
<dbReference type="GO" id="GO:0005730">
    <property type="term" value="C:nucleolus"/>
    <property type="evidence" value="ECO:0007669"/>
    <property type="project" value="TreeGrafter"/>
</dbReference>
<dbReference type="Pfam" id="PF12539">
    <property type="entry name" value="Csm1"/>
    <property type="match status" value="1"/>
</dbReference>
<dbReference type="OrthoDB" id="2431049at2759"/>
<dbReference type="Proteomes" id="UP000503462">
    <property type="component" value="Chromosome 4"/>
</dbReference>
<accession>A0A6H0Y120</accession>
<dbReference type="InterPro" id="IPR038608">
    <property type="entry name" value="Csm1/Pcs1_C_sf"/>
</dbReference>
<protein>
    <recommendedName>
        <fullName evidence="2">Monopolin complex subunit Csm1/Pcs1 C-terminal domain-containing protein</fullName>
    </recommendedName>
</protein>
<evidence type="ECO:0000313" key="4">
    <source>
        <dbReference type="Proteomes" id="UP000503462"/>
    </source>
</evidence>
<dbReference type="PANTHER" id="PTHR28006">
    <property type="entry name" value="MONOPOLIN COMPLEX SUBUNIT CSM1"/>
    <property type="match status" value="1"/>
</dbReference>
<dbReference type="GO" id="GO:0034506">
    <property type="term" value="C:chromosome, centromeric core domain"/>
    <property type="evidence" value="ECO:0007669"/>
    <property type="project" value="TreeGrafter"/>
</dbReference>
<dbReference type="Gene3D" id="6.10.250.3110">
    <property type="match status" value="1"/>
</dbReference>
<feature type="compositionally biased region" description="Basic and acidic residues" evidence="1">
    <location>
        <begin position="107"/>
        <end position="125"/>
    </location>
</feature>
<dbReference type="Gene3D" id="3.90.1150.80">
    <property type="match status" value="1"/>
</dbReference>
<dbReference type="GO" id="GO:1990644">
    <property type="term" value="F:microtubule site clamp"/>
    <property type="evidence" value="ECO:0007669"/>
    <property type="project" value="TreeGrafter"/>
</dbReference>
<dbReference type="GO" id="GO:0051315">
    <property type="term" value="P:attachment of mitotic spindle microtubules to kinetochore"/>
    <property type="evidence" value="ECO:0007669"/>
    <property type="project" value="TreeGrafter"/>
</dbReference>
<feature type="compositionally biased region" description="Polar residues" evidence="1">
    <location>
        <begin position="302"/>
        <end position="316"/>
    </location>
</feature>
<dbReference type="GO" id="GO:0033551">
    <property type="term" value="C:monopolin complex"/>
    <property type="evidence" value="ECO:0007669"/>
    <property type="project" value="InterPro"/>
</dbReference>
<dbReference type="GO" id="GO:0072686">
    <property type="term" value="C:mitotic spindle"/>
    <property type="evidence" value="ECO:0007669"/>
    <property type="project" value="TreeGrafter"/>
</dbReference>
<feature type="domain" description="Monopolin complex subunit Csm1/Pcs1 C-terminal" evidence="2">
    <location>
        <begin position="329"/>
        <end position="425"/>
    </location>
</feature>
<feature type="compositionally biased region" description="Basic and acidic residues" evidence="1">
    <location>
        <begin position="1"/>
        <end position="11"/>
    </location>
</feature>
<sequence length="447" mass="50012">MPLRKAAERDGAVLSEDDLASTDTHPVPRKSVKSTASAKTGTKRKVPAKQSRHVLADRTNVQSNDEIDEIEKPKAKRTKTLETKQRPAEVEESLLKENAIQETQQPVDERRSNESTKALPAREHTPAYTARAGSARPAYVLDRARSTSIQPGYTTRDRSASASGTERGRRVGDVETRRQLTAMTRECENLNLKNQALEDLVRDKAESNFDRLKREADLKTKQADELIASLKKELATLRKSWTSTASETGSLQEQLSQVSDAYEASQQENATLNQELTAARQSLQAVENERKSLEAKLVAARQQLTSDSEPKSSSRSIGVKSTEAQREAKMKESLYTDLTGLIIRGVKQKDGEDEYDCIQTGRNGTLHFHLSVMNENASTSNPKTPGLSYEDAEFSYEPFLDESRDKDLLEILPDYLSEDICFTRNHAVKFYSKVVESMTKKIVIEDD</sequence>
<evidence type="ECO:0000313" key="3">
    <source>
        <dbReference type="EMBL" id="QIX00707.1"/>
    </source>
</evidence>
<name>A0A6H0Y120_9PEZI</name>
<dbReference type="InterPro" id="IPR040349">
    <property type="entry name" value="Csm1/Pcs1"/>
</dbReference>
<dbReference type="CDD" id="cd23787">
    <property type="entry name" value="RWD_CSM1"/>
    <property type="match status" value="1"/>
</dbReference>
<dbReference type="PANTHER" id="PTHR28006:SF1">
    <property type="entry name" value="MONOPOLIN COMPLEX SUBUNIT CSM1"/>
    <property type="match status" value="1"/>
</dbReference>
<dbReference type="GO" id="GO:0045144">
    <property type="term" value="P:meiotic sister chromatid segregation"/>
    <property type="evidence" value="ECO:0007669"/>
    <property type="project" value="TreeGrafter"/>
</dbReference>
<proteinExistence type="predicted"/>
<dbReference type="AlphaFoldDB" id="A0A6H0Y120"/>
<feature type="compositionally biased region" description="Basic and acidic residues" evidence="1">
    <location>
        <begin position="79"/>
        <end position="95"/>
    </location>
</feature>
<gene>
    <name evidence="3" type="ORF">AMS68_006224</name>
</gene>
<keyword evidence="4" id="KW-1185">Reference proteome</keyword>